<evidence type="ECO:0000313" key="6">
    <source>
        <dbReference type="Proteomes" id="UP001201179"/>
    </source>
</evidence>
<feature type="transmembrane region" description="Helical" evidence="4">
    <location>
        <begin position="32"/>
        <end position="52"/>
    </location>
</feature>
<keyword evidence="2 3" id="KW-0040">ANK repeat</keyword>
<evidence type="ECO:0000256" key="4">
    <source>
        <dbReference type="SAM" id="Phobius"/>
    </source>
</evidence>
<accession>A0AAW5AXD9</accession>
<dbReference type="PROSITE" id="PS50088">
    <property type="entry name" value="ANK_REPEAT"/>
    <property type="match status" value="2"/>
</dbReference>
<dbReference type="AlphaFoldDB" id="A0AAW5AXD9"/>
<dbReference type="Pfam" id="PF12796">
    <property type="entry name" value="Ank_2"/>
    <property type="match status" value="1"/>
</dbReference>
<evidence type="ECO:0000256" key="1">
    <source>
        <dbReference type="ARBA" id="ARBA00022737"/>
    </source>
</evidence>
<dbReference type="RefSeq" id="WP_147327591.1">
    <property type="nucleotide sequence ID" value="NZ_JAKKWZ010000025.1"/>
</dbReference>
<keyword evidence="4" id="KW-0472">Membrane</keyword>
<dbReference type="InterPro" id="IPR036770">
    <property type="entry name" value="Ankyrin_rpt-contain_sf"/>
</dbReference>
<protein>
    <submittedName>
        <fullName evidence="5">Ankyrin repeat domain-containing protein</fullName>
    </submittedName>
</protein>
<dbReference type="PANTHER" id="PTHR24189:SF50">
    <property type="entry name" value="ANKYRIN REPEAT AND SOCS BOX PROTEIN 2"/>
    <property type="match status" value="1"/>
</dbReference>
<name>A0AAW5AXD9_PHOVU</name>
<dbReference type="Gene3D" id="1.25.40.20">
    <property type="entry name" value="Ankyrin repeat-containing domain"/>
    <property type="match status" value="1"/>
</dbReference>
<evidence type="ECO:0000313" key="5">
    <source>
        <dbReference type="EMBL" id="MCG0340993.1"/>
    </source>
</evidence>
<dbReference type="SUPFAM" id="SSF48403">
    <property type="entry name" value="Ankyrin repeat"/>
    <property type="match status" value="1"/>
</dbReference>
<dbReference type="PANTHER" id="PTHR24189">
    <property type="entry name" value="MYOTROPHIN"/>
    <property type="match status" value="1"/>
</dbReference>
<feature type="repeat" description="ANK" evidence="3">
    <location>
        <begin position="191"/>
        <end position="221"/>
    </location>
</feature>
<reference evidence="5" key="1">
    <citation type="submission" date="2022-01" db="EMBL/GenBank/DDBJ databases">
        <authorList>
            <person name="Mingchao X."/>
        </authorList>
    </citation>
    <scope>NUCLEOTIDE SEQUENCE</scope>
    <source>
        <strain evidence="5">Bv4372</strain>
    </source>
</reference>
<proteinExistence type="predicted"/>
<dbReference type="InterPro" id="IPR050745">
    <property type="entry name" value="Multifunctional_regulatory"/>
</dbReference>
<keyword evidence="4" id="KW-0812">Transmembrane</keyword>
<keyword evidence="1" id="KW-0677">Repeat</keyword>
<organism evidence="5 6">
    <name type="scientific">Phocaeicola vulgatus</name>
    <name type="common">Bacteroides vulgatus</name>
    <dbReference type="NCBI Taxonomy" id="821"/>
    <lineage>
        <taxon>Bacteria</taxon>
        <taxon>Pseudomonadati</taxon>
        <taxon>Bacteroidota</taxon>
        <taxon>Bacteroidia</taxon>
        <taxon>Bacteroidales</taxon>
        <taxon>Bacteroidaceae</taxon>
        <taxon>Phocaeicola</taxon>
    </lineage>
</organism>
<dbReference type="InterPro" id="IPR002110">
    <property type="entry name" value="Ankyrin_rpt"/>
</dbReference>
<keyword evidence="4" id="KW-1133">Transmembrane helix</keyword>
<evidence type="ECO:0000256" key="2">
    <source>
        <dbReference type="ARBA" id="ARBA00023043"/>
    </source>
</evidence>
<dbReference type="EMBL" id="JAKKWZ010000025">
    <property type="protein sequence ID" value="MCG0340993.1"/>
    <property type="molecule type" value="Genomic_DNA"/>
</dbReference>
<dbReference type="PROSITE" id="PS50297">
    <property type="entry name" value="ANK_REP_REGION"/>
    <property type="match status" value="2"/>
</dbReference>
<dbReference type="Proteomes" id="UP001201179">
    <property type="component" value="Unassembled WGS sequence"/>
</dbReference>
<gene>
    <name evidence="5" type="ORF">L4X52_13515</name>
</gene>
<dbReference type="SMART" id="SM00248">
    <property type="entry name" value="ANK"/>
    <property type="match status" value="2"/>
</dbReference>
<comment type="caution">
    <text evidence="5">The sequence shown here is derived from an EMBL/GenBank/DDBJ whole genome shotgun (WGS) entry which is preliminary data.</text>
</comment>
<evidence type="ECO:0000256" key="3">
    <source>
        <dbReference type="PROSITE-ProRule" id="PRU00023"/>
    </source>
</evidence>
<sequence>MIIGFIVTPLLLAVFLTALIVAACKISNGWVLTGVWAAIILLFAIYPTIHFIKEYPDNQFEKNQSKLYEMLADGAPDEKIKPLAEKVAKKCSGCVFDKLVEYFKFDMAREMIENGYDISKSSYLLSDMVEDDRHYTDTEFTRAVFLIENGADVNGKALRGTPIFHTIIWGNLKSVKLLLDNGADINIRNQEGETPLSCAKRLGENEIVALLLKYGATEDNK</sequence>
<feature type="repeat" description="ANK" evidence="3">
    <location>
        <begin position="158"/>
        <end position="190"/>
    </location>
</feature>